<dbReference type="AlphaFoldDB" id="A0A0B9ADK1"/>
<keyword evidence="2" id="KW-0560">Oxidoreductase</keyword>
<evidence type="ECO:0000313" key="4">
    <source>
        <dbReference type="EMBL" id="KHS53653.1"/>
    </source>
</evidence>
<dbReference type="InterPro" id="IPR016160">
    <property type="entry name" value="Ald_DH_CS_CYS"/>
</dbReference>
<gene>
    <name evidence="4" type="ORF">AE0388_0728</name>
</gene>
<dbReference type="Pfam" id="PF00171">
    <property type="entry name" value="Aldedh"/>
    <property type="match status" value="1"/>
</dbReference>
<feature type="domain" description="Aldehyde dehydrogenase" evidence="3">
    <location>
        <begin position="39"/>
        <end position="500"/>
    </location>
</feature>
<dbReference type="Proteomes" id="UP000031488">
    <property type="component" value="Unassembled WGS sequence"/>
</dbReference>
<protein>
    <submittedName>
        <fullName evidence="4">Aldehyde Dehydrogenase</fullName>
    </submittedName>
</protein>
<reference evidence="4 5" key="1">
    <citation type="submission" date="2014-11" db="EMBL/GenBank/DDBJ databases">
        <title>Draft Genome Sequence of Brevibacterium linens AE038-8.</title>
        <authorList>
            <person name="Maizel D."/>
            <person name="Utturkar S.M."/>
            <person name="Brown S.D."/>
            <person name="Ferrero M."/>
            <person name="Rosen B.P."/>
        </authorList>
    </citation>
    <scope>NUCLEOTIDE SEQUENCE [LARGE SCALE GENOMIC DNA]</scope>
    <source>
        <strain evidence="4 5">AE038-8</strain>
    </source>
</reference>
<sequence length="505" mass="53323">MSTTTSSENTLIDRGRTALRAIIDGNLGQWIGGRAVTGTGDEIGLISPSDGTVIGSLSAASEQQLNETVAVARTAFNEADWAKDAKLRARVLRRLADLVEADAEEIAYLDGIEAGKVAVGSVEEDVPDVAANLRLSADLISRDDGRFLQNPDGWGWVTKVPSGVVGAILPWNYPVAMLGWKIAPALAAGNAMVVKTSEDSTLSALHLAKLATEAGVPDGILNVLTGTGAGIGAAMGLHNDIDVLTFTGSGPVGRSFLESSARSNLKKVSLELGGRAGYIVDSEHATDFPTIAADIAGAAFGTSGQNCTAASRVIYVGDDDERFAEFRTALIDATEALTVGDPFDADTDVGPVINARAHDRITSWIDEAVEKGARILNTRADVPDTGTWYPPTVIENVPDDSELGRGEIFGPVTQLLQRTSRDDAVDLINGEPYGLASSVWCEDIAQVRWWASRIRVGTLAVNGYSEGTEATPFGGMRQSGFWGRDNGPEALGTYQETMTVWVADT</sequence>
<dbReference type="EMBL" id="JTJZ01000014">
    <property type="protein sequence ID" value="KHS53653.1"/>
    <property type="molecule type" value="Genomic_DNA"/>
</dbReference>
<comment type="caution">
    <text evidence="4">The sequence shown here is derived from an EMBL/GenBank/DDBJ whole genome shotgun (WGS) entry which is preliminary data.</text>
</comment>
<dbReference type="SUPFAM" id="SSF53720">
    <property type="entry name" value="ALDH-like"/>
    <property type="match status" value="1"/>
</dbReference>
<dbReference type="InterPro" id="IPR016163">
    <property type="entry name" value="Ald_DH_C"/>
</dbReference>
<dbReference type="PATRIC" id="fig|1703.6.peg.611"/>
<dbReference type="Gene3D" id="3.40.605.10">
    <property type="entry name" value="Aldehyde Dehydrogenase, Chain A, domain 1"/>
    <property type="match status" value="1"/>
</dbReference>
<proteinExistence type="inferred from homology"/>
<dbReference type="OrthoDB" id="6882680at2"/>
<dbReference type="PANTHER" id="PTHR11699">
    <property type="entry name" value="ALDEHYDE DEHYDROGENASE-RELATED"/>
    <property type="match status" value="1"/>
</dbReference>
<evidence type="ECO:0000259" key="3">
    <source>
        <dbReference type="Pfam" id="PF00171"/>
    </source>
</evidence>
<dbReference type="GO" id="GO:0016620">
    <property type="term" value="F:oxidoreductase activity, acting on the aldehyde or oxo group of donors, NAD or NADP as acceptor"/>
    <property type="evidence" value="ECO:0007669"/>
    <property type="project" value="InterPro"/>
</dbReference>
<dbReference type="PROSITE" id="PS00070">
    <property type="entry name" value="ALDEHYDE_DEHYDR_CYS"/>
    <property type="match status" value="1"/>
</dbReference>
<keyword evidence="5" id="KW-1185">Reference proteome</keyword>
<organism evidence="4 5">
    <name type="scientific">Brevibacterium linens</name>
    <dbReference type="NCBI Taxonomy" id="1703"/>
    <lineage>
        <taxon>Bacteria</taxon>
        <taxon>Bacillati</taxon>
        <taxon>Actinomycetota</taxon>
        <taxon>Actinomycetes</taxon>
        <taxon>Micrococcales</taxon>
        <taxon>Brevibacteriaceae</taxon>
        <taxon>Brevibacterium</taxon>
    </lineage>
</organism>
<dbReference type="Gene3D" id="3.40.309.10">
    <property type="entry name" value="Aldehyde Dehydrogenase, Chain A, domain 2"/>
    <property type="match status" value="1"/>
</dbReference>
<dbReference type="FunFam" id="3.40.605.10:FF:000007">
    <property type="entry name" value="NAD/NADP-dependent betaine aldehyde dehydrogenase"/>
    <property type="match status" value="1"/>
</dbReference>
<dbReference type="InterPro" id="IPR016162">
    <property type="entry name" value="Ald_DH_N"/>
</dbReference>
<evidence type="ECO:0000256" key="1">
    <source>
        <dbReference type="ARBA" id="ARBA00009986"/>
    </source>
</evidence>
<name>A0A0B9ADK1_BRELN</name>
<evidence type="ECO:0000313" key="5">
    <source>
        <dbReference type="Proteomes" id="UP000031488"/>
    </source>
</evidence>
<accession>A0A0B9ADK1</accession>
<dbReference type="InterPro" id="IPR015590">
    <property type="entry name" value="Aldehyde_DH_dom"/>
</dbReference>
<evidence type="ECO:0000256" key="2">
    <source>
        <dbReference type="ARBA" id="ARBA00023002"/>
    </source>
</evidence>
<comment type="similarity">
    <text evidence="1">Belongs to the aldehyde dehydrogenase family.</text>
</comment>
<dbReference type="RefSeq" id="WP_052239758.1">
    <property type="nucleotide sequence ID" value="NZ_JTJZ01000014.1"/>
</dbReference>
<dbReference type="InterPro" id="IPR016161">
    <property type="entry name" value="Ald_DH/histidinol_DH"/>
</dbReference>